<sequence>MRYWLELDHDVFSFFQWFSKDKVKNILGYEPKLSVFSINGSMIFNQEDKKKFNELCGNILNKVASQRSYMENFRYYLFVIEISNNNPKISVYLKLWKKIMRKWDLSKFILGPEVEYVDRGNLYYTGIAEFNLMDLPSVLEIVGSNSGRYSIFASRKQNILTKDYTRSLFDSIFIIGNRKKEIDIVKMVLKICIEGDLVFRWGDSSEECELDIIIPENNLQVFDGISLEQS</sequence>
<dbReference type="Proteomes" id="UP000239833">
    <property type="component" value="Chromosome"/>
</dbReference>
<gene>
    <name evidence="1" type="ORF">ERICIII_01718</name>
</gene>
<protein>
    <submittedName>
        <fullName evidence="1">Uncharacterized protein</fullName>
    </submittedName>
</protein>
<dbReference type="AlphaFoldDB" id="A0A2L1UCL8"/>
<dbReference type="EMBL" id="CP019655">
    <property type="protein sequence ID" value="AVF25896.1"/>
    <property type="molecule type" value="Genomic_DNA"/>
</dbReference>
<proteinExistence type="predicted"/>
<name>A0A2L1UCL8_9BACL</name>
<organism evidence="1 2">
    <name type="scientific">Paenibacillus larvae subsp. larvae</name>
    <dbReference type="NCBI Taxonomy" id="147375"/>
    <lineage>
        <taxon>Bacteria</taxon>
        <taxon>Bacillati</taxon>
        <taxon>Bacillota</taxon>
        <taxon>Bacilli</taxon>
        <taxon>Bacillales</taxon>
        <taxon>Paenibacillaceae</taxon>
        <taxon>Paenibacillus</taxon>
    </lineage>
</organism>
<reference evidence="2" key="1">
    <citation type="submission" date="2017-02" db="EMBL/GenBank/DDBJ databases">
        <title>Delineation of Paenibacillus larvae strains originating from foulbrood outbreaks.</title>
        <authorList>
            <person name="Beims H."/>
            <person name="Bunk B."/>
            <person name="Sproeer C."/>
            <person name="Mohr K.I."/>
            <person name="Pradella S."/>
            <person name="Guenther G."/>
            <person name="Rohde M."/>
            <person name="von der Ohe W."/>
            <person name="Steinert M."/>
        </authorList>
    </citation>
    <scope>NUCLEOTIDE SEQUENCE [LARGE SCALE GENOMIC DNA]</scope>
    <source>
        <strain evidence="2">Eric_III</strain>
    </source>
</reference>
<accession>A0A2L1UCL8</accession>
<dbReference type="RefSeq" id="WP_079940562.1">
    <property type="nucleotide sequence ID" value="NZ_CP019655.1"/>
</dbReference>
<evidence type="ECO:0000313" key="1">
    <source>
        <dbReference type="EMBL" id="AVF25896.1"/>
    </source>
</evidence>
<evidence type="ECO:0000313" key="2">
    <source>
        <dbReference type="Proteomes" id="UP000239833"/>
    </source>
</evidence>
<dbReference type="GeneID" id="64218485"/>